<dbReference type="OrthoDB" id="9790194at2"/>
<dbReference type="PROSITE" id="PS51352">
    <property type="entry name" value="THIOREDOXIN_2"/>
    <property type="match status" value="1"/>
</dbReference>
<dbReference type="GO" id="GO:0046872">
    <property type="term" value="F:metal ion binding"/>
    <property type="evidence" value="ECO:0007669"/>
    <property type="project" value="UniProtKB-KW"/>
</dbReference>
<evidence type="ECO:0000259" key="5">
    <source>
        <dbReference type="PROSITE" id="PS51352"/>
    </source>
</evidence>
<evidence type="ECO:0000256" key="2">
    <source>
        <dbReference type="ARBA" id="ARBA00023008"/>
    </source>
</evidence>
<comment type="caution">
    <text evidence="6">The sequence shown here is derived from an EMBL/GenBank/DDBJ whole genome shotgun (WGS) entry which is preliminary data.</text>
</comment>
<dbReference type="Proteomes" id="UP000773614">
    <property type="component" value="Unassembled WGS sequence"/>
</dbReference>
<feature type="binding site" evidence="3">
    <location>
        <position position="166"/>
    </location>
    <ligand>
        <name>Cu cation</name>
        <dbReference type="ChEBI" id="CHEBI:23378"/>
    </ligand>
</feature>
<dbReference type="SUPFAM" id="SSF52833">
    <property type="entry name" value="Thioredoxin-like"/>
    <property type="match status" value="1"/>
</dbReference>
<keyword evidence="4" id="KW-1015">Disulfide bond</keyword>
<dbReference type="Pfam" id="PF02630">
    <property type="entry name" value="SCO1-SenC"/>
    <property type="match status" value="1"/>
</dbReference>
<dbReference type="EMBL" id="SPKJ01000006">
    <property type="protein sequence ID" value="MYZ46790.1"/>
    <property type="molecule type" value="Genomic_DNA"/>
</dbReference>
<accession>A0A964WSG6</accession>
<feature type="disulfide bond" description="Redox-active" evidence="4">
    <location>
        <begin position="78"/>
        <end position="82"/>
    </location>
</feature>
<evidence type="ECO:0000256" key="4">
    <source>
        <dbReference type="PIRSR" id="PIRSR603782-2"/>
    </source>
</evidence>
<dbReference type="FunFam" id="3.40.30.10:FF:000013">
    <property type="entry name" value="Blast:Protein SCO1 homolog, mitochondrial"/>
    <property type="match status" value="1"/>
</dbReference>
<dbReference type="PANTHER" id="PTHR12151">
    <property type="entry name" value="ELECTRON TRANSPORT PROTIN SCO1/SENC FAMILY MEMBER"/>
    <property type="match status" value="1"/>
</dbReference>
<keyword evidence="7" id="KW-1185">Reference proteome</keyword>
<dbReference type="CDD" id="cd02968">
    <property type="entry name" value="SCO"/>
    <property type="match status" value="1"/>
</dbReference>
<evidence type="ECO:0000313" key="7">
    <source>
        <dbReference type="Proteomes" id="UP000773614"/>
    </source>
</evidence>
<reference evidence="6" key="1">
    <citation type="submission" date="2019-03" db="EMBL/GenBank/DDBJ databases">
        <title>Afifella sp. nov., isolated from activated sludge.</title>
        <authorList>
            <person name="Li Q."/>
            <person name="Liu Y."/>
        </authorList>
    </citation>
    <scope>NUCLEOTIDE SEQUENCE</scope>
    <source>
        <strain evidence="6">L72</strain>
    </source>
</reference>
<dbReference type="InterPro" id="IPR003782">
    <property type="entry name" value="SCO1/SenC"/>
</dbReference>
<gene>
    <name evidence="6" type="ORF">E4O86_03545</name>
</gene>
<dbReference type="RefSeq" id="WP_161139134.1">
    <property type="nucleotide sequence ID" value="NZ_SPKJ01000006.1"/>
</dbReference>
<dbReference type="PANTHER" id="PTHR12151:SF25">
    <property type="entry name" value="LINALOOL DEHYDRATASE_ISOMERASE DOMAIN-CONTAINING PROTEIN"/>
    <property type="match status" value="1"/>
</dbReference>
<dbReference type="Gene3D" id="3.40.30.10">
    <property type="entry name" value="Glutaredoxin"/>
    <property type="match status" value="1"/>
</dbReference>
<sequence length="202" mass="21833">MNALRALRLFLWLLVPVAAFVAAGYYFTVIRAPADSGGVAVNAPLGGPFQLVDGDGKPVTESIFRDEPSAVFFGFTHCPDVCPTALSDMAQWIDALGADADRMRFVFVTVDPERDTPEVMKEYVGAFSPKIMGVTGEPAKVTSMLDDYHIYYRKVPTEGGDYSMDHSASIFLLNERGELTGTISPDESGDSAVAKLKRLVAG</sequence>
<organism evidence="6 7">
    <name type="scientific">Propylenella binzhouense</name>
    <dbReference type="NCBI Taxonomy" id="2555902"/>
    <lineage>
        <taxon>Bacteria</taxon>
        <taxon>Pseudomonadati</taxon>
        <taxon>Pseudomonadota</taxon>
        <taxon>Alphaproteobacteria</taxon>
        <taxon>Hyphomicrobiales</taxon>
        <taxon>Propylenellaceae</taxon>
        <taxon>Propylenella</taxon>
    </lineage>
</organism>
<feature type="domain" description="Thioredoxin" evidence="5">
    <location>
        <begin position="40"/>
        <end position="202"/>
    </location>
</feature>
<proteinExistence type="inferred from homology"/>
<evidence type="ECO:0000313" key="6">
    <source>
        <dbReference type="EMBL" id="MYZ46790.1"/>
    </source>
</evidence>
<evidence type="ECO:0000256" key="1">
    <source>
        <dbReference type="ARBA" id="ARBA00010996"/>
    </source>
</evidence>
<evidence type="ECO:0000256" key="3">
    <source>
        <dbReference type="PIRSR" id="PIRSR603782-1"/>
    </source>
</evidence>
<keyword evidence="3" id="KW-0479">Metal-binding</keyword>
<name>A0A964WSG6_9HYPH</name>
<feature type="binding site" evidence="3">
    <location>
        <position position="82"/>
    </location>
    <ligand>
        <name>Cu cation</name>
        <dbReference type="ChEBI" id="CHEBI:23378"/>
    </ligand>
</feature>
<dbReference type="InterPro" id="IPR036249">
    <property type="entry name" value="Thioredoxin-like_sf"/>
</dbReference>
<dbReference type="InterPro" id="IPR013766">
    <property type="entry name" value="Thioredoxin_domain"/>
</dbReference>
<comment type="similarity">
    <text evidence="1">Belongs to the SCO1/2 family.</text>
</comment>
<protein>
    <submittedName>
        <fullName evidence="6">SCO family protein</fullName>
    </submittedName>
</protein>
<keyword evidence="2 3" id="KW-0186">Copper</keyword>
<dbReference type="AlphaFoldDB" id="A0A964WSG6"/>
<feature type="binding site" evidence="3">
    <location>
        <position position="78"/>
    </location>
    <ligand>
        <name>Cu cation</name>
        <dbReference type="ChEBI" id="CHEBI:23378"/>
    </ligand>
</feature>